<dbReference type="EMBL" id="MU005768">
    <property type="protein sequence ID" value="KAF2710767.1"/>
    <property type="molecule type" value="Genomic_DNA"/>
</dbReference>
<keyword evidence="2" id="KW-1185">Reference proteome</keyword>
<protein>
    <recommendedName>
        <fullName evidence="3">F-box domain-containing protein</fullName>
    </recommendedName>
</protein>
<dbReference type="OrthoDB" id="3795653at2759"/>
<gene>
    <name evidence="1" type="ORF">K504DRAFT_403663</name>
</gene>
<evidence type="ECO:0000313" key="2">
    <source>
        <dbReference type="Proteomes" id="UP000799428"/>
    </source>
</evidence>
<dbReference type="AlphaFoldDB" id="A0A6G1KEI3"/>
<sequence length="453" mass="50901">MSKSDHVAKPSSASMVRFLKGRAPGTGILPHMPCEMVEMIASNLPVEALGHLRLTCTELESKTLRYFSRTYFTEARFMLSKYALQGLLDMSLSRLGKHVRTLVLGPPCNDQGAVEFRRCEPKSPTEKKDITAQMMRYSDENRHMRMMGEDAVLIRQSFKNLQGITKLRFIDRMDHCGLYGHNSYGGRYVGSRIGAGVAMFEDRKPDSTQSLSRIFSVALHAAQAASLKLECIDTRPGMTWALDPGHGDSDSDGDDDDDGIDPSGFGFSSCSIDFPTVTQPGGAHPSAFAHMSVLRLFIGFADDIRTDDRREHFLNRLTGFLSLSPKLRTLGFTFSVRKGASDFLIDLTNSGAMKNIDNFDLLGYRLGSTSTLFRILRPLCATLHGLTLHHIVHSHRQYLQLLAWVRNQMPHLTEIDIDYFSDHWFSSVAYKGTEMAQFIDTTIENWEEERGCY</sequence>
<organism evidence="1 2">
    <name type="scientific">Pleomassaria siparia CBS 279.74</name>
    <dbReference type="NCBI Taxonomy" id="1314801"/>
    <lineage>
        <taxon>Eukaryota</taxon>
        <taxon>Fungi</taxon>
        <taxon>Dikarya</taxon>
        <taxon>Ascomycota</taxon>
        <taxon>Pezizomycotina</taxon>
        <taxon>Dothideomycetes</taxon>
        <taxon>Pleosporomycetidae</taxon>
        <taxon>Pleosporales</taxon>
        <taxon>Pleomassariaceae</taxon>
        <taxon>Pleomassaria</taxon>
    </lineage>
</organism>
<proteinExistence type="predicted"/>
<evidence type="ECO:0000313" key="1">
    <source>
        <dbReference type="EMBL" id="KAF2710767.1"/>
    </source>
</evidence>
<accession>A0A6G1KEI3</accession>
<dbReference type="Proteomes" id="UP000799428">
    <property type="component" value="Unassembled WGS sequence"/>
</dbReference>
<name>A0A6G1KEI3_9PLEO</name>
<evidence type="ECO:0008006" key="3">
    <source>
        <dbReference type="Google" id="ProtNLM"/>
    </source>
</evidence>
<reference evidence="1" key="1">
    <citation type="journal article" date="2020" name="Stud. Mycol.">
        <title>101 Dothideomycetes genomes: a test case for predicting lifestyles and emergence of pathogens.</title>
        <authorList>
            <person name="Haridas S."/>
            <person name="Albert R."/>
            <person name="Binder M."/>
            <person name="Bloem J."/>
            <person name="Labutti K."/>
            <person name="Salamov A."/>
            <person name="Andreopoulos B."/>
            <person name="Baker S."/>
            <person name="Barry K."/>
            <person name="Bills G."/>
            <person name="Bluhm B."/>
            <person name="Cannon C."/>
            <person name="Castanera R."/>
            <person name="Culley D."/>
            <person name="Daum C."/>
            <person name="Ezra D."/>
            <person name="Gonzalez J."/>
            <person name="Henrissat B."/>
            <person name="Kuo A."/>
            <person name="Liang C."/>
            <person name="Lipzen A."/>
            <person name="Lutzoni F."/>
            <person name="Magnuson J."/>
            <person name="Mondo S."/>
            <person name="Nolan M."/>
            <person name="Ohm R."/>
            <person name="Pangilinan J."/>
            <person name="Park H.-J."/>
            <person name="Ramirez L."/>
            <person name="Alfaro M."/>
            <person name="Sun H."/>
            <person name="Tritt A."/>
            <person name="Yoshinaga Y."/>
            <person name="Zwiers L.-H."/>
            <person name="Turgeon B."/>
            <person name="Goodwin S."/>
            <person name="Spatafora J."/>
            <person name="Crous P."/>
            <person name="Grigoriev I."/>
        </authorList>
    </citation>
    <scope>NUCLEOTIDE SEQUENCE</scope>
    <source>
        <strain evidence="1">CBS 279.74</strain>
    </source>
</reference>